<feature type="region of interest" description="Disordered" evidence="1">
    <location>
        <begin position="99"/>
        <end position="155"/>
    </location>
</feature>
<proteinExistence type="predicted"/>
<name>L8PCE1_STRVR</name>
<evidence type="ECO:0000313" key="3">
    <source>
        <dbReference type="Proteomes" id="UP000011205"/>
    </source>
</evidence>
<protein>
    <submittedName>
        <fullName evidence="2">Putative NADH:flavin oxidoreductase/NADH oxidase</fullName>
    </submittedName>
</protein>
<comment type="caution">
    <text evidence="2">The sequence shown here is derived from an EMBL/GenBank/DDBJ whole genome shotgun (WGS) entry which is preliminary data.</text>
</comment>
<dbReference type="PATRIC" id="fig|1160705.3.peg.5187"/>
<evidence type="ECO:0000256" key="1">
    <source>
        <dbReference type="SAM" id="MobiDB-lite"/>
    </source>
</evidence>
<sequence length="293" mass="31359">MHEVQIGQAEVPQAGRQRRVEDVGVVLLDAVDGVPRRDPHAHPVGADRVGHRLGHLGREPHPPLRRPAVSVRPAVGVPGEELVQQMTVGRVHLDALEARLDRPPGRRGEVGDGGPDVVLGHLPGDDGGLVPARGEDRLRQGHGRGRDRRAAGGRRMADPPAVLELKEHPPAACPHGLGHLTPSGHVPVGVHRGDVRIRLPGRVRCRCLADDQAGGGALGIVRDHQVGGGAVGLRAVAGERRHHEVVGKVEPAQPGRCQEVRRLPHGRTLEPDISVRFKPGPTGWTWGARHAHR</sequence>
<gene>
    <name evidence="2" type="ORF">STVIR_5245</name>
</gene>
<dbReference type="AlphaFoldDB" id="L8PCE1"/>
<evidence type="ECO:0000313" key="2">
    <source>
        <dbReference type="EMBL" id="ELS53813.1"/>
    </source>
</evidence>
<feature type="compositionally biased region" description="Basic and acidic residues" evidence="1">
    <location>
        <begin position="99"/>
        <end position="110"/>
    </location>
</feature>
<accession>L8PCE1</accession>
<dbReference type="Proteomes" id="UP000011205">
    <property type="component" value="Unassembled WGS sequence"/>
</dbReference>
<reference evidence="2 3" key="1">
    <citation type="journal article" date="2013" name="Genome Announc.">
        <title>Draft Genome Sequence of Streptomyces viridochromogenes Strain Tu57, Producer of Avilamycin.</title>
        <authorList>
            <person name="Gruning B.A."/>
            <person name="Erxleben A."/>
            <person name="Hahnlein A."/>
            <person name="Gunther S."/>
        </authorList>
    </citation>
    <scope>NUCLEOTIDE SEQUENCE [LARGE SCALE GENOMIC DNA]</scope>
    <source>
        <strain evidence="2 3">Tue57</strain>
    </source>
</reference>
<organism evidence="2 3">
    <name type="scientific">Streptomyces viridochromogenes Tue57</name>
    <dbReference type="NCBI Taxonomy" id="1160705"/>
    <lineage>
        <taxon>Bacteria</taxon>
        <taxon>Bacillati</taxon>
        <taxon>Actinomycetota</taxon>
        <taxon>Actinomycetes</taxon>
        <taxon>Kitasatosporales</taxon>
        <taxon>Streptomycetaceae</taxon>
        <taxon>Streptomyces</taxon>
    </lineage>
</organism>
<dbReference type="EMBL" id="AMLP01000155">
    <property type="protein sequence ID" value="ELS53813.1"/>
    <property type="molecule type" value="Genomic_DNA"/>
</dbReference>
<dbReference type="AntiFam" id="ANF00205">
    <property type="entry name" value="Shadow ORF (opposite nemA)"/>
</dbReference>